<protein>
    <submittedName>
        <fullName evidence="2">Uncharacterized protein</fullName>
    </submittedName>
</protein>
<feature type="region of interest" description="Disordered" evidence="1">
    <location>
        <begin position="70"/>
        <end position="89"/>
    </location>
</feature>
<proteinExistence type="predicted"/>
<reference evidence="2" key="1">
    <citation type="submission" date="2018-05" db="EMBL/GenBank/DDBJ databases">
        <title>Complete Genome Sequences of Extremely Thermoacidophilic, Metal-Mobilizing Type-Strain Members of the Archaeal Family Sulfolobaceae: Acidianus brierleyi DSM-1651T, Acidianus sulfidivorans DSM-18786T, Metallosphaera hakonensis DSM-7519T, and Metallosphaera prunae DSM-10039T.</title>
        <authorList>
            <person name="Counts J.A."/>
            <person name="Kelly R.M."/>
        </authorList>
    </citation>
    <scope>NUCLEOTIDE SEQUENCE [LARGE SCALE GENOMIC DNA]</scope>
    <source>
        <strain evidence="2">HO1-1</strain>
    </source>
</reference>
<evidence type="ECO:0000256" key="1">
    <source>
        <dbReference type="SAM" id="MobiDB-lite"/>
    </source>
</evidence>
<name>A0A2U9IR91_9CREN</name>
<accession>A0A2U9IR91</accession>
<organism evidence="2 3">
    <name type="scientific">Metallosphaera hakonensis JCM 8857 = DSM 7519</name>
    <dbReference type="NCBI Taxonomy" id="1293036"/>
    <lineage>
        <taxon>Archaea</taxon>
        <taxon>Thermoproteota</taxon>
        <taxon>Thermoprotei</taxon>
        <taxon>Sulfolobales</taxon>
        <taxon>Sulfolobaceae</taxon>
        <taxon>Metallosphaera</taxon>
    </lineage>
</organism>
<dbReference type="InterPro" id="IPR053172">
    <property type="entry name" value="Tn903_transposase"/>
</dbReference>
<dbReference type="KEGG" id="mhk:DFR87_01350"/>
<sequence length="89" mass="10182">MGGQYVVAQSIKKEYSKFLKHQVGMDKGEFYMVNAEAATNEVAIETVEDLKVQGKEAKKLYDKTYDANKVYGSRPLPREERPSNKHIQK</sequence>
<dbReference type="EMBL" id="CP029287">
    <property type="protein sequence ID" value="AWR98568.1"/>
    <property type="molecule type" value="Genomic_DNA"/>
</dbReference>
<dbReference type="AlphaFoldDB" id="A0A2U9IR91"/>
<dbReference type="PANTHER" id="PTHR34631:SF3">
    <property type="entry name" value="ISSOD12 TRANSPOSASE TNPA_ISSOD12"/>
    <property type="match status" value="1"/>
</dbReference>
<evidence type="ECO:0000313" key="2">
    <source>
        <dbReference type="EMBL" id="AWR98568.1"/>
    </source>
</evidence>
<dbReference type="Proteomes" id="UP000247586">
    <property type="component" value="Chromosome"/>
</dbReference>
<evidence type="ECO:0000313" key="3">
    <source>
        <dbReference type="Proteomes" id="UP000247586"/>
    </source>
</evidence>
<keyword evidence="3" id="KW-1185">Reference proteome</keyword>
<gene>
    <name evidence="2" type="ORF">DFR87_01350</name>
</gene>
<dbReference type="PANTHER" id="PTHR34631">
    <property type="match status" value="1"/>
</dbReference>